<keyword evidence="14" id="KW-1185">Reference proteome</keyword>
<evidence type="ECO:0000256" key="1">
    <source>
        <dbReference type="ARBA" id="ARBA00001928"/>
    </source>
</evidence>
<evidence type="ECO:0000256" key="11">
    <source>
        <dbReference type="ARBA" id="ARBA00023317"/>
    </source>
</evidence>
<keyword evidence="9" id="KW-0456">Lyase</keyword>
<keyword evidence="6" id="KW-0443">Lipid metabolism</keyword>
<evidence type="ECO:0000256" key="3">
    <source>
        <dbReference type="ARBA" id="ARBA00012243"/>
    </source>
</evidence>
<name>W4QHQ8_9BACI</name>
<evidence type="ECO:0000256" key="5">
    <source>
        <dbReference type="ARBA" id="ARBA00022793"/>
    </source>
</evidence>
<dbReference type="InterPro" id="IPR033177">
    <property type="entry name" value="PSD-B"/>
</dbReference>
<comment type="pathway">
    <text evidence="2">Lipid metabolism.</text>
</comment>
<comment type="caution">
    <text evidence="13">The sequence shown here is derived from an EMBL/GenBank/DDBJ whole genome shotgun (WGS) entry which is preliminary data.</text>
</comment>
<protein>
    <recommendedName>
        <fullName evidence="3">phosphatidylserine decarboxylase</fullName>
        <ecNumber evidence="3">4.1.1.65</ecNumber>
    </recommendedName>
</protein>
<accession>W4QHQ8</accession>
<proteinExistence type="predicted"/>
<dbReference type="RefSeq" id="WP_035345620.1">
    <property type="nucleotide sequence ID" value="NZ_BAUU01000022.1"/>
</dbReference>
<dbReference type="NCBIfam" id="TIGR00163">
    <property type="entry name" value="PS_decarb"/>
    <property type="match status" value="1"/>
</dbReference>
<dbReference type="UniPathway" id="UPA00558"/>
<dbReference type="Pfam" id="PF02666">
    <property type="entry name" value="PS_Dcarbxylase"/>
    <property type="match status" value="1"/>
</dbReference>
<gene>
    <name evidence="13" type="ORF">JCM9152_3137</name>
</gene>
<evidence type="ECO:0000256" key="2">
    <source>
        <dbReference type="ARBA" id="ARBA00005189"/>
    </source>
</evidence>
<dbReference type="STRING" id="1236971.JCM9152_3137"/>
<evidence type="ECO:0000256" key="6">
    <source>
        <dbReference type="ARBA" id="ARBA00023098"/>
    </source>
</evidence>
<evidence type="ECO:0000256" key="4">
    <source>
        <dbReference type="ARBA" id="ARBA00022516"/>
    </source>
</evidence>
<keyword evidence="11" id="KW-0670">Pyruvate</keyword>
<comment type="pathway">
    <text evidence="12">Phospholipid metabolism; phosphatidylethanolamine biosynthesis.</text>
</comment>
<dbReference type="InterPro" id="IPR003817">
    <property type="entry name" value="PS_Dcarbxylase"/>
</dbReference>
<organism evidence="13 14">
    <name type="scientific">Halalkalibacter hemicellulosilyticusJCM 9152</name>
    <dbReference type="NCBI Taxonomy" id="1236971"/>
    <lineage>
        <taxon>Bacteria</taxon>
        <taxon>Bacillati</taxon>
        <taxon>Bacillota</taxon>
        <taxon>Bacilli</taxon>
        <taxon>Bacillales</taxon>
        <taxon>Bacillaceae</taxon>
        <taxon>Halalkalibacter</taxon>
    </lineage>
</organism>
<evidence type="ECO:0000313" key="13">
    <source>
        <dbReference type="EMBL" id="GAE31655.1"/>
    </source>
</evidence>
<dbReference type="PANTHER" id="PTHR10067">
    <property type="entry name" value="PHOSPHATIDYLSERINE DECARBOXYLASE"/>
    <property type="match status" value="1"/>
</dbReference>
<evidence type="ECO:0000256" key="9">
    <source>
        <dbReference type="ARBA" id="ARBA00023239"/>
    </source>
</evidence>
<keyword evidence="5" id="KW-0210">Decarboxylase</keyword>
<evidence type="ECO:0000256" key="12">
    <source>
        <dbReference type="ARBA" id="ARBA00024326"/>
    </source>
</evidence>
<keyword evidence="4" id="KW-0444">Lipid biosynthesis</keyword>
<dbReference type="Proteomes" id="UP000018895">
    <property type="component" value="Unassembled WGS sequence"/>
</dbReference>
<keyword evidence="10" id="KW-1208">Phospholipid metabolism</keyword>
<keyword evidence="8" id="KW-0594">Phospholipid biosynthesis</keyword>
<dbReference type="GO" id="GO:0006646">
    <property type="term" value="P:phosphatidylethanolamine biosynthetic process"/>
    <property type="evidence" value="ECO:0007669"/>
    <property type="project" value="UniProtKB-UniPathway"/>
</dbReference>
<dbReference type="AlphaFoldDB" id="W4QHQ8"/>
<dbReference type="GO" id="GO:0004609">
    <property type="term" value="F:phosphatidylserine decarboxylase activity"/>
    <property type="evidence" value="ECO:0007669"/>
    <property type="project" value="UniProtKB-EC"/>
</dbReference>
<evidence type="ECO:0000256" key="10">
    <source>
        <dbReference type="ARBA" id="ARBA00023264"/>
    </source>
</evidence>
<evidence type="ECO:0000313" key="14">
    <source>
        <dbReference type="Proteomes" id="UP000018895"/>
    </source>
</evidence>
<dbReference type="NCBIfam" id="NF002853">
    <property type="entry name" value="PRK03140.1"/>
    <property type="match status" value="1"/>
</dbReference>
<dbReference type="EMBL" id="BAUU01000022">
    <property type="protein sequence ID" value="GAE31655.1"/>
    <property type="molecule type" value="Genomic_DNA"/>
</dbReference>
<sequence>MKKNFFRICVELTNHRISSYLLKTFATSTLSKPLVVPFARTFNLNQEEMDRPLLSYKNLHELFTRNLKEGSREIDHRDYTVVSPVDGVVAQVGQLNAGESFLIKGQVYKLEEMFESQKKAKEYANGQYAVIYLSPSHYHRIHAPLTATVRERWSLGKRSYPVNEYGLTYGKRPLSRNYRIITEVEVNDKSLALVKVGAMNINTIELTHHKRNVEKGEELGYFSFGSTVVLLAEEGLLQFNELNAGQSLLMGESIGELILREGR</sequence>
<reference evidence="13" key="1">
    <citation type="journal article" date="2014" name="Genome Announc.">
        <title>Draft Genome Sequences of Three Alkaliphilic Bacillus Strains, Bacillus wakoensis JCM 9140T, Bacillus akibai JCM 9157T, and Bacillus hemicellulosilyticus JCM 9152T.</title>
        <authorList>
            <person name="Yuki M."/>
            <person name="Oshima K."/>
            <person name="Suda W."/>
            <person name="Oshida Y."/>
            <person name="Kitamura K."/>
            <person name="Iida T."/>
            <person name="Hattori M."/>
            <person name="Ohkuma M."/>
        </authorList>
    </citation>
    <scope>NUCLEOTIDE SEQUENCE [LARGE SCALE GENOMIC DNA]</scope>
    <source>
        <strain evidence="13">JCM 9152</strain>
    </source>
</reference>
<dbReference type="OrthoDB" id="9802030at2"/>
<comment type="cofactor">
    <cofactor evidence="1">
        <name>pyruvate</name>
        <dbReference type="ChEBI" id="CHEBI:15361"/>
    </cofactor>
</comment>
<keyword evidence="7" id="KW-0865">Zymogen</keyword>
<evidence type="ECO:0000256" key="7">
    <source>
        <dbReference type="ARBA" id="ARBA00023145"/>
    </source>
</evidence>
<dbReference type="EC" id="4.1.1.65" evidence="3"/>
<dbReference type="PANTHER" id="PTHR10067:SF6">
    <property type="entry name" value="PHOSPHATIDYLSERINE DECARBOXYLASE PROENZYME, MITOCHONDRIAL"/>
    <property type="match status" value="1"/>
</dbReference>
<evidence type="ECO:0000256" key="8">
    <source>
        <dbReference type="ARBA" id="ARBA00023209"/>
    </source>
</evidence>